<evidence type="ECO:0000256" key="4">
    <source>
        <dbReference type="ARBA" id="ARBA00022889"/>
    </source>
</evidence>
<accession>A0ABM5ESD9</accession>
<dbReference type="InterPro" id="IPR051036">
    <property type="entry name" value="SIGLEC"/>
</dbReference>
<keyword evidence="2 8" id="KW-0812">Transmembrane</keyword>
<dbReference type="PANTHER" id="PTHR12035">
    <property type="entry name" value="SIALIC ACID BINDING IMMUNOGLOBULIN-LIKE LECTIN"/>
    <property type="match status" value="1"/>
</dbReference>
<feature type="transmembrane region" description="Helical" evidence="8">
    <location>
        <begin position="398"/>
        <end position="422"/>
    </location>
</feature>
<dbReference type="InterPro" id="IPR036179">
    <property type="entry name" value="Ig-like_dom_sf"/>
</dbReference>
<evidence type="ECO:0000256" key="3">
    <source>
        <dbReference type="ARBA" id="ARBA00022734"/>
    </source>
</evidence>
<evidence type="ECO:0000256" key="1">
    <source>
        <dbReference type="ARBA" id="ARBA00004479"/>
    </source>
</evidence>
<dbReference type="RefSeq" id="XP_072836066.1">
    <property type="nucleotide sequence ID" value="XM_072979965.1"/>
</dbReference>
<dbReference type="InterPro" id="IPR013106">
    <property type="entry name" value="Ig_V-set"/>
</dbReference>
<feature type="domain" description="Ig-like" evidence="10">
    <location>
        <begin position="301"/>
        <end position="369"/>
    </location>
</feature>
<sequence length="431" mass="47533">MASYRRSAIWANLMKLTMLTACFCKGIESNGIVGFTLTAPASLSVRRGHCLHIPCQFTYRSDSSSMNEDFSAYWLKDQEGAEYCFQGAISGGCVQGLLVATSDDAQRVERSAENRFFLTGNPNKGNCSFIITEAQLEDEGSYYFRIMGDKGLKFSYSTTYGYTSPHVSVTVSEGPQDVKIKVVIINSQTPGSSRKRDLGAKVALEGDTVRLLCTAKGRPSLTLTWKKDKESIGIPKQGNENAYEISSATLKDAGKYKCQAENDFGSATETIHLIVQYPPRFATFSISQIFERDPPLIQDFPRVTVSLVNGSRLVVQEGDSLQLLCKADGNPPATTVWINPMLEKLTDERLELVNLTAKDEGQYLCQTDNFLGSAQGMLMLFVESSGAPKMILPANVDIILLFQLGINKMSCCICVIILCNCWNLNRRKAPK</sequence>
<keyword evidence="9" id="KW-0732">Signal</keyword>
<organism evidence="11 12">
    <name type="scientific">Pogona vitticeps</name>
    <name type="common">central bearded dragon</name>
    <dbReference type="NCBI Taxonomy" id="103695"/>
    <lineage>
        <taxon>Eukaryota</taxon>
        <taxon>Metazoa</taxon>
        <taxon>Chordata</taxon>
        <taxon>Craniata</taxon>
        <taxon>Vertebrata</taxon>
        <taxon>Euteleostomi</taxon>
        <taxon>Lepidosauria</taxon>
        <taxon>Squamata</taxon>
        <taxon>Bifurcata</taxon>
        <taxon>Unidentata</taxon>
        <taxon>Episquamata</taxon>
        <taxon>Toxicofera</taxon>
        <taxon>Iguania</taxon>
        <taxon>Acrodonta</taxon>
        <taxon>Agamidae</taxon>
        <taxon>Amphibolurinae</taxon>
        <taxon>Pogona</taxon>
    </lineage>
</organism>
<evidence type="ECO:0000256" key="5">
    <source>
        <dbReference type="ARBA" id="ARBA00022989"/>
    </source>
</evidence>
<dbReference type="Proteomes" id="UP001652642">
    <property type="component" value="Chromosome 9"/>
</dbReference>
<keyword evidence="3" id="KW-0430">Lectin</keyword>
<dbReference type="InterPro" id="IPR013098">
    <property type="entry name" value="Ig_I-set"/>
</dbReference>
<evidence type="ECO:0000313" key="11">
    <source>
        <dbReference type="Proteomes" id="UP001652642"/>
    </source>
</evidence>
<evidence type="ECO:0000256" key="9">
    <source>
        <dbReference type="SAM" id="SignalP"/>
    </source>
</evidence>
<dbReference type="SUPFAM" id="SSF48726">
    <property type="entry name" value="Immunoglobulin"/>
    <property type="match status" value="3"/>
</dbReference>
<dbReference type="Pfam" id="PF13927">
    <property type="entry name" value="Ig_3"/>
    <property type="match status" value="1"/>
</dbReference>
<dbReference type="Pfam" id="PF07679">
    <property type="entry name" value="I-set"/>
    <property type="match status" value="1"/>
</dbReference>
<evidence type="ECO:0000256" key="8">
    <source>
        <dbReference type="SAM" id="Phobius"/>
    </source>
</evidence>
<dbReference type="InterPro" id="IPR003599">
    <property type="entry name" value="Ig_sub"/>
</dbReference>
<name>A0ABM5ESD9_9SAUR</name>
<evidence type="ECO:0000259" key="10">
    <source>
        <dbReference type="PROSITE" id="PS50835"/>
    </source>
</evidence>
<evidence type="ECO:0000256" key="6">
    <source>
        <dbReference type="ARBA" id="ARBA00023136"/>
    </source>
</evidence>
<dbReference type="PROSITE" id="PS50835">
    <property type="entry name" value="IG_LIKE"/>
    <property type="match status" value="2"/>
</dbReference>
<protein>
    <submittedName>
        <fullName evidence="12">Sialic acid-binding Ig-like lectin 13</fullName>
    </submittedName>
</protein>
<evidence type="ECO:0000313" key="12">
    <source>
        <dbReference type="RefSeq" id="XP_072836066.1"/>
    </source>
</evidence>
<gene>
    <name evidence="12" type="primary">LOC110086521</name>
</gene>
<reference evidence="12" key="1">
    <citation type="submission" date="2025-08" db="UniProtKB">
        <authorList>
            <consortium name="RefSeq"/>
        </authorList>
    </citation>
    <scope>IDENTIFICATION</scope>
</reference>
<evidence type="ECO:0000256" key="2">
    <source>
        <dbReference type="ARBA" id="ARBA00022692"/>
    </source>
</evidence>
<keyword evidence="6 8" id="KW-0472">Membrane</keyword>
<evidence type="ECO:0000256" key="7">
    <source>
        <dbReference type="ARBA" id="ARBA00038361"/>
    </source>
</evidence>
<keyword evidence="5 8" id="KW-1133">Transmembrane helix</keyword>
<dbReference type="InterPro" id="IPR007110">
    <property type="entry name" value="Ig-like_dom"/>
</dbReference>
<dbReference type="Gene3D" id="2.60.40.10">
    <property type="entry name" value="Immunoglobulins"/>
    <property type="match status" value="3"/>
</dbReference>
<comment type="similarity">
    <text evidence="7">Belongs to the immunoglobulin superfamily. SIGLEC (sialic acid binding Ig-like lectin) family.</text>
</comment>
<dbReference type="SMART" id="SM00409">
    <property type="entry name" value="IG"/>
    <property type="match status" value="3"/>
</dbReference>
<dbReference type="Pfam" id="PF07686">
    <property type="entry name" value="V-set"/>
    <property type="match status" value="1"/>
</dbReference>
<proteinExistence type="inferred from homology"/>
<dbReference type="InterPro" id="IPR003598">
    <property type="entry name" value="Ig_sub2"/>
</dbReference>
<feature type="domain" description="Ig-like" evidence="10">
    <location>
        <begin position="190"/>
        <end position="274"/>
    </location>
</feature>
<dbReference type="PANTHER" id="PTHR12035:SF125">
    <property type="entry name" value="SIALIC ACID-BINDING IG-LIKE LECTIN 5"/>
    <property type="match status" value="1"/>
</dbReference>
<keyword evidence="4" id="KW-0130">Cell adhesion</keyword>
<comment type="subcellular location">
    <subcellularLocation>
        <location evidence="1">Membrane</location>
        <topology evidence="1">Single-pass type I membrane protein</topology>
    </subcellularLocation>
</comment>
<dbReference type="InterPro" id="IPR013783">
    <property type="entry name" value="Ig-like_fold"/>
</dbReference>
<dbReference type="SMART" id="SM00408">
    <property type="entry name" value="IGc2"/>
    <property type="match status" value="2"/>
</dbReference>
<feature type="chain" id="PRO_5047315820" evidence="9">
    <location>
        <begin position="25"/>
        <end position="431"/>
    </location>
</feature>
<keyword evidence="11" id="KW-1185">Reference proteome</keyword>
<dbReference type="GeneID" id="110086521"/>
<feature type="signal peptide" evidence="9">
    <location>
        <begin position="1"/>
        <end position="24"/>
    </location>
</feature>
<dbReference type="CDD" id="cd00096">
    <property type="entry name" value="Ig"/>
    <property type="match status" value="1"/>
</dbReference>